<dbReference type="Proteomes" id="UP000070319">
    <property type="component" value="Unassembled WGS sequence"/>
</dbReference>
<dbReference type="EMBL" id="LTDF01000160">
    <property type="protein sequence ID" value="KXT43207.1"/>
    <property type="molecule type" value="Genomic_DNA"/>
</dbReference>
<sequence length="39" mass="4463">MPIDNKFLFLIADTGICYSFVLFCYPVYKETGTFASVTF</sequence>
<keyword evidence="1" id="KW-0472">Membrane</keyword>
<keyword evidence="1" id="KW-0812">Transmembrane</keyword>
<protein>
    <submittedName>
        <fullName evidence="2">Uncharacterized protein</fullName>
    </submittedName>
</protein>
<dbReference type="AlphaFoldDB" id="A0A139KVJ7"/>
<reference evidence="2 3" key="1">
    <citation type="submission" date="2016-02" db="EMBL/GenBank/DDBJ databases">
        <authorList>
            <person name="Wen L."/>
            <person name="He K."/>
            <person name="Yang H."/>
        </authorList>
    </citation>
    <scope>NUCLEOTIDE SEQUENCE [LARGE SCALE GENOMIC DNA]</scope>
    <source>
        <strain evidence="2 3">KLE1704</strain>
    </source>
</reference>
<evidence type="ECO:0000313" key="2">
    <source>
        <dbReference type="EMBL" id="KXT43207.1"/>
    </source>
</evidence>
<keyword evidence="1" id="KW-1133">Transmembrane helix</keyword>
<feature type="transmembrane region" description="Helical" evidence="1">
    <location>
        <begin position="7"/>
        <end position="28"/>
    </location>
</feature>
<evidence type="ECO:0000256" key="1">
    <source>
        <dbReference type="SAM" id="Phobius"/>
    </source>
</evidence>
<name>A0A139KVJ7_9BACE</name>
<gene>
    <name evidence="2" type="ORF">HMPREF2531_04353</name>
</gene>
<proteinExistence type="predicted"/>
<comment type="caution">
    <text evidence="2">The sequence shown here is derived from an EMBL/GenBank/DDBJ whole genome shotgun (WGS) entry which is preliminary data.</text>
</comment>
<organism evidence="2">
    <name type="scientific">Bacteroides intestinalis</name>
    <dbReference type="NCBI Taxonomy" id="329854"/>
    <lineage>
        <taxon>Bacteria</taxon>
        <taxon>Pseudomonadati</taxon>
        <taxon>Bacteroidota</taxon>
        <taxon>Bacteroidia</taxon>
        <taxon>Bacteroidales</taxon>
        <taxon>Bacteroidaceae</taxon>
        <taxon>Bacteroides</taxon>
    </lineage>
</organism>
<accession>A0A139KVJ7</accession>
<evidence type="ECO:0000313" key="3">
    <source>
        <dbReference type="Proteomes" id="UP000070319"/>
    </source>
</evidence>
<dbReference type="PATRIC" id="fig|329854.7.peg.4427"/>